<comment type="caution">
    <text evidence="3">The sequence shown here is derived from an EMBL/GenBank/DDBJ whole genome shotgun (WGS) entry which is preliminary data.</text>
</comment>
<dbReference type="InterPro" id="IPR006645">
    <property type="entry name" value="NGN-like_dom"/>
</dbReference>
<protein>
    <recommendedName>
        <fullName evidence="2">NusG-like N-terminal domain-containing protein</fullName>
    </recommendedName>
</protein>
<dbReference type="InterPro" id="IPR036735">
    <property type="entry name" value="NGN_dom_sf"/>
</dbReference>
<dbReference type="Pfam" id="PF02357">
    <property type="entry name" value="NusG"/>
    <property type="match status" value="1"/>
</dbReference>
<name>E7GQP1_CLOS6</name>
<dbReference type="AlphaFoldDB" id="E7GQP1"/>
<evidence type="ECO:0000313" key="4">
    <source>
        <dbReference type="Proteomes" id="UP000002970"/>
    </source>
</evidence>
<evidence type="ECO:0000259" key="2">
    <source>
        <dbReference type="Pfam" id="PF02357"/>
    </source>
</evidence>
<dbReference type="EMBL" id="ADLQ01000073">
    <property type="protein sequence ID" value="EGA92851.1"/>
    <property type="molecule type" value="Genomic_DNA"/>
</dbReference>
<dbReference type="HOGENOM" id="CLU_067287_2_0_9"/>
<dbReference type="GO" id="GO:0006354">
    <property type="term" value="P:DNA-templated transcription elongation"/>
    <property type="evidence" value="ECO:0007669"/>
    <property type="project" value="InterPro"/>
</dbReference>
<keyword evidence="4" id="KW-1185">Reference proteome</keyword>
<evidence type="ECO:0000313" key="3">
    <source>
        <dbReference type="EMBL" id="EGA92851.1"/>
    </source>
</evidence>
<dbReference type="Gene3D" id="3.30.70.940">
    <property type="entry name" value="NusG, N-terminal domain"/>
    <property type="match status" value="1"/>
</dbReference>
<keyword evidence="1" id="KW-0804">Transcription</keyword>
<feature type="domain" description="NusG-like N-terminal" evidence="2">
    <location>
        <begin position="6"/>
        <end position="101"/>
    </location>
</feature>
<gene>
    <name evidence="3" type="ORF">HMPREF9474_03236</name>
</gene>
<proteinExistence type="predicted"/>
<evidence type="ECO:0000256" key="1">
    <source>
        <dbReference type="ARBA" id="ARBA00023163"/>
    </source>
</evidence>
<organism evidence="3 4">
    <name type="scientific">Clostridium symbiosum (strain WAL-14163)</name>
    <dbReference type="NCBI Taxonomy" id="742740"/>
    <lineage>
        <taxon>Bacteria</taxon>
        <taxon>Bacillati</taxon>
        <taxon>Bacillota</taxon>
        <taxon>Clostridia</taxon>
        <taxon>Lachnospirales</taxon>
        <taxon>Lachnospiraceae</taxon>
        <taxon>Otoolea</taxon>
    </lineage>
</organism>
<dbReference type="Proteomes" id="UP000002970">
    <property type="component" value="Unassembled WGS sequence"/>
</dbReference>
<reference evidence="3 4" key="1">
    <citation type="submission" date="2010-12" db="EMBL/GenBank/DDBJ databases">
        <title>The Genome Sequence of Clostridium symbiosum strain WAL-14163.</title>
        <authorList>
            <person name="Earl A."/>
            <person name="Ward D."/>
            <person name="Feldgarden M."/>
            <person name="Gevers D."/>
            <person name="Finegold S.M."/>
            <person name="Summanen P.H."/>
            <person name="Molitoris D.R."/>
            <person name="Vaisanen M.L."/>
            <person name="Daigneault M."/>
            <person name="Young S.K."/>
            <person name="Zeng Q."/>
            <person name="Gargeya S."/>
            <person name="Fitzgerald M."/>
            <person name="Haas B."/>
            <person name="Abouelleil A."/>
            <person name="Alvarado L."/>
            <person name="Arachchi H.M."/>
            <person name="Berlin A."/>
            <person name="Brown A."/>
            <person name="Chapman S.B."/>
            <person name="Chen Z."/>
            <person name="Dunbar C."/>
            <person name="Freedman E."/>
            <person name="Gearin G."/>
            <person name="Gellesch M."/>
            <person name="Goldberg J."/>
            <person name="Griggs A."/>
            <person name="Gujja S."/>
            <person name="Heilman E."/>
            <person name="Heiman D."/>
            <person name="Howarth C."/>
            <person name="Larson L."/>
            <person name="Lui A."/>
            <person name="MacDonald P.J.P."/>
            <person name="Mehta T."/>
            <person name="Montmayeur A."/>
            <person name="Murphy C."/>
            <person name="Neiman D."/>
            <person name="Pearson M."/>
            <person name="Priest M."/>
            <person name="Roberts A."/>
            <person name="Saif S."/>
            <person name="Shea T."/>
            <person name="Shenoy N."/>
            <person name="Sisk P."/>
            <person name="Stolte C."/>
            <person name="Sykes S."/>
            <person name="White J."/>
            <person name="Yandava C."/>
            <person name="Nusbaum C."/>
            <person name="Birren B."/>
        </authorList>
    </citation>
    <scope>NUCLEOTIDE SEQUENCE [LARGE SCALE GENOMIC DNA]</scope>
    <source>
        <strain evidence="3 4">WAL-14163</strain>
    </source>
</reference>
<dbReference type="STRING" id="1512.GCA_900049235_03495"/>
<dbReference type="eggNOG" id="COG0250">
    <property type="taxonomic scope" value="Bacteria"/>
</dbReference>
<dbReference type="SUPFAM" id="SSF82679">
    <property type="entry name" value="N-utilization substance G protein NusG, N-terminal domain"/>
    <property type="match status" value="1"/>
</dbReference>
<accession>E7GQP1</accession>
<sequence>MYSVGWYVLHCKSGQEETIIRSCKHHLSKPALDDAFQFSYERMKKYLGEWHVDTYRMFPDYVFLQSSRPELLLKELKQYRDITDVLAQEDMLLPVQPEEEAMIRTLCGERHHMGLSRGLVRNGSFRAVNGPLAGKEALIRKLDLHKRIAVLNLKPVKENKDIWAGIEILPGE</sequence>